<dbReference type="InterPro" id="IPR014942">
    <property type="entry name" value="AbiEii"/>
</dbReference>
<dbReference type="STRING" id="1798383.A3D78_00320"/>
<dbReference type="Gene3D" id="3.10.450.620">
    <property type="entry name" value="JHP933, nucleotidyltransferase-like core domain"/>
    <property type="match status" value="1"/>
</dbReference>
<dbReference type="AlphaFoldDB" id="A0A1F5ZXH6"/>
<organism evidence="1 2">
    <name type="scientific">Candidatus Gottesmanbacteria bacterium RIFCSPHIGHO2_02_FULL_39_14</name>
    <dbReference type="NCBI Taxonomy" id="1798383"/>
    <lineage>
        <taxon>Bacteria</taxon>
        <taxon>Candidatus Gottesmaniibacteriota</taxon>
    </lineage>
</organism>
<proteinExistence type="predicted"/>
<dbReference type="Proteomes" id="UP000176253">
    <property type="component" value="Unassembled WGS sequence"/>
</dbReference>
<comment type="caution">
    <text evidence="1">The sequence shown here is derived from an EMBL/GenBank/DDBJ whole genome shotgun (WGS) entry which is preliminary data.</text>
</comment>
<protein>
    <recommendedName>
        <fullName evidence="3">Nucleotidyl transferase AbiEii toxin, Type IV TA system</fullName>
    </recommendedName>
</protein>
<name>A0A1F5ZXH6_9BACT</name>
<dbReference type="EMBL" id="MFJM01000052">
    <property type="protein sequence ID" value="OGG16862.1"/>
    <property type="molecule type" value="Genomic_DNA"/>
</dbReference>
<dbReference type="Pfam" id="PF08843">
    <property type="entry name" value="AbiEii"/>
    <property type="match status" value="1"/>
</dbReference>
<sequence length="225" mass="26084">MKILTRLQEKFLAEFFQSFLKEDFFLTGGTALSAFYLHHRLSEDIDLFTINQSIEFNAVNSELLKIISFLSGKIQHQVSSPTFLQFILNINKNMLKIDLVKDTPVHFGKIKLISNYKIDSLENIAVGKLLALFGRADAKDFVDLYFLLEIEKKIDFKILFNLAKKKDAGLSEFYLAGMMSKIEEIKYFPKTIRPVNEDKLRIFFLKLSKNLFKKKKPLKQNSLLA</sequence>
<gene>
    <name evidence="1" type="ORF">A3D78_00320</name>
</gene>
<evidence type="ECO:0000313" key="2">
    <source>
        <dbReference type="Proteomes" id="UP000176253"/>
    </source>
</evidence>
<reference evidence="1 2" key="1">
    <citation type="journal article" date="2016" name="Nat. Commun.">
        <title>Thousands of microbial genomes shed light on interconnected biogeochemical processes in an aquifer system.</title>
        <authorList>
            <person name="Anantharaman K."/>
            <person name="Brown C.T."/>
            <person name="Hug L.A."/>
            <person name="Sharon I."/>
            <person name="Castelle C.J."/>
            <person name="Probst A.J."/>
            <person name="Thomas B.C."/>
            <person name="Singh A."/>
            <person name="Wilkins M.J."/>
            <person name="Karaoz U."/>
            <person name="Brodie E.L."/>
            <person name="Williams K.H."/>
            <person name="Hubbard S.S."/>
            <person name="Banfield J.F."/>
        </authorList>
    </citation>
    <scope>NUCLEOTIDE SEQUENCE [LARGE SCALE GENOMIC DNA]</scope>
</reference>
<accession>A0A1F5ZXH6</accession>
<evidence type="ECO:0000313" key="1">
    <source>
        <dbReference type="EMBL" id="OGG16862.1"/>
    </source>
</evidence>
<evidence type="ECO:0008006" key="3">
    <source>
        <dbReference type="Google" id="ProtNLM"/>
    </source>
</evidence>